<proteinExistence type="predicted"/>
<accession>A0AA88IUA4</accession>
<dbReference type="Proteomes" id="UP001187315">
    <property type="component" value="Unassembled WGS sequence"/>
</dbReference>
<dbReference type="PANTHER" id="PTHR15583">
    <property type="entry name" value="INTERLEUKIN-17 RECEPTOR"/>
    <property type="match status" value="1"/>
</dbReference>
<dbReference type="PANTHER" id="PTHR15583:SF12">
    <property type="entry name" value="INTERLEUKIN-17 RECEPTOR C"/>
    <property type="match status" value="1"/>
</dbReference>
<evidence type="ECO:0000313" key="10">
    <source>
        <dbReference type="EMBL" id="KAK2821161.1"/>
    </source>
</evidence>
<dbReference type="InterPro" id="IPR013568">
    <property type="entry name" value="SEFIR_dom"/>
</dbReference>
<dbReference type="InterPro" id="IPR039465">
    <property type="entry name" value="IL-17_rcpt-like"/>
</dbReference>
<name>A0AA88IUA4_TACVA</name>
<dbReference type="GO" id="GO:0030368">
    <property type="term" value="F:interleukin-17 receptor activity"/>
    <property type="evidence" value="ECO:0007669"/>
    <property type="project" value="InterPro"/>
</dbReference>
<keyword evidence="4 8" id="KW-1133">Transmembrane helix</keyword>
<keyword evidence="7" id="KW-0325">Glycoprotein</keyword>
<keyword evidence="6" id="KW-0675">Receptor</keyword>
<dbReference type="EMBL" id="JAVHJS010000022">
    <property type="protein sequence ID" value="KAK2821161.1"/>
    <property type="molecule type" value="Genomic_DNA"/>
</dbReference>
<dbReference type="Gene3D" id="3.40.50.11530">
    <property type="match status" value="1"/>
</dbReference>
<dbReference type="GO" id="GO:0016020">
    <property type="term" value="C:membrane"/>
    <property type="evidence" value="ECO:0007669"/>
    <property type="project" value="UniProtKB-SubCell"/>
</dbReference>
<evidence type="ECO:0000256" key="4">
    <source>
        <dbReference type="ARBA" id="ARBA00022989"/>
    </source>
</evidence>
<comment type="caution">
    <text evidence="10">The sequence shown here is derived from an EMBL/GenBank/DDBJ whole genome shotgun (WGS) entry which is preliminary data.</text>
</comment>
<evidence type="ECO:0000256" key="1">
    <source>
        <dbReference type="ARBA" id="ARBA00004479"/>
    </source>
</evidence>
<keyword evidence="11" id="KW-1185">Reference proteome</keyword>
<evidence type="ECO:0000313" key="11">
    <source>
        <dbReference type="Proteomes" id="UP001187315"/>
    </source>
</evidence>
<gene>
    <name evidence="10" type="ORF">Q7C36_020504</name>
</gene>
<feature type="domain" description="SEFIR" evidence="9">
    <location>
        <begin position="469"/>
        <end position="630"/>
    </location>
</feature>
<comment type="subcellular location">
    <subcellularLocation>
        <location evidence="1">Membrane</location>
        <topology evidence="1">Single-pass type I membrane protein</topology>
    </subcellularLocation>
</comment>
<dbReference type="PROSITE" id="PS51534">
    <property type="entry name" value="SEFIR"/>
    <property type="match status" value="1"/>
</dbReference>
<evidence type="ECO:0000256" key="6">
    <source>
        <dbReference type="ARBA" id="ARBA00023170"/>
    </source>
</evidence>
<dbReference type="Pfam" id="PF08357">
    <property type="entry name" value="SEFIR"/>
    <property type="match status" value="1"/>
</dbReference>
<evidence type="ECO:0000256" key="3">
    <source>
        <dbReference type="ARBA" id="ARBA00022729"/>
    </source>
</evidence>
<evidence type="ECO:0000256" key="8">
    <source>
        <dbReference type="SAM" id="Phobius"/>
    </source>
</evidence>
<sequence>MSLWYEEESRYKPRPLPVLLTWGTQRETCVRQRKRRAMSTPWRSLFFMLVGAVLCAAGLEKYDSQGDITCSQGLKQCTAVNKNLMLPPCDGALPSCTSTLVDVSAFRVEPALCTKATMMYKACLRIRIQLRVLATANDDVSGETQDDLENEDHAAITLCYVSTPNLMSCKEINFFVKSNAQNHQEESVEVEVQEGVFLGSTVNVSVNSMQQVVDFPRVDSVCPSPHIEECKNPIIFPKIDEERGVMELKAKLDDQKELQLCVKRKGMTLCRTSDWTIPLHAVTHCMCFQAWRKNTEDEISSRSEICPFEKDKGFRRNVLKNVSLSVGHTETNEGRPALNWNVSAPCRLEIKVWPCQMAVHVGGGCREVPGFRQNISTGWDENISTLWTSGTFLDVRTTNHLLPCVMFKLDGEAFGPVCDHYTTRVRWICVVMLVLLLVVLLSAGVCALRIRHREWLSNSNPAYQSQGRLGDVLLVHSSGSDSSFSDTVCWFATWLSELGFSVSLDLWNQADVSKLGPTPWLHSRLQHVLKSGGKTLLLLSHDAVHRAKAHSESWSCVSNKENGKTSKTSWMWNADVFSSALSSLLFARLQGGAVEHFALVQLDSEALDLPELFQGLKLYQLPSESQRLLTDLQTRSLGSFGARLKRFLWTWRASARLEKRLRNCGKEQRKPTESTLTHVKSLSVEKDIEEEILPLNS</sequence>
<evidence type="ECO:0000256" key="2">
    <source>
        <dbReference type="ARBA" id="ARBA00022692"/>
    </source>
</evidence>
<evidence type="ECO:0000259" key="9">
    <source>
        <dbReference type="PROSITE" id="PS51534"/>
    </source>
</evidence>
<protein>
    <recommendedName>
        <fullName evidence="9">SEFIR domain-containing protein</fullName>
    </recommendedName>
</protein>
<evidence type="ECO:0000256" key="7">
    <source>
        <dbReference type="ARBA" id="ARBA00023180"/>
    </source>
</evidence>
<organism evidence="10 11">
    <name type="scientific">Tachysurus vachellii</name>
    <name type="common">Darkbarbel catfish</name>
    <name type="synonym">Pelteobagrus vachellii</name>
    <dbReference type="NCBI Taxonomy" id="175792"/>
    <lineage>
        <taxon>Eukaryota</taxon>
        <taxon>Metazoa</taxon>
        <taxon>Chordata</taxon>
        <taxon>Craniata</taxon>
        <taxon>Vertebrata</taxon>
        <taxon>Euteleostomi</taxon>
        <taxon>Actinopterygii</taxon>
        <taxon>Neopterygii</taxon>
        <taxon>Teleostei</taxon>
        <taxon>Ostariophysi</taxon>
        <taxon>Siluriformes</taxon>
        <taxon>Bagridae</taxon>
        <taxon>Tachysurus</taxon>
    </lineage>
</organism>
<dbReference type="AlphaFoldDB" id="A0AA88IUA4"/>
<evidence type="ECO:0000256" key="5">
    <source>
        <dbReference type="ARBA" id="ARBA00023136"/>
    </source>
</evidence>
<reference evidence="10" key="1">
    <citation type="submission" date="2023-08" db="EMBL/GenBank/DDBJ databases">
        <title>Pelteobagrus vachellii genome.</title>
        <authorList>
            <person name="Liu H."/>
        </authorList>
    </citation>
    <scope>NUCLEOTIDE SEQUENCE</scope>
    <source>
        <strain evidence="10">PRFRI_2022a</strain>
        <tissue evidence="10">Muscle</tissue>
    </source>
</reference>
<keyword evidence="5 8" id="KW-0472">Membrane</keyword>
<keyword evidence="2 8" id="KW-0812">Transmembrane</keyword>
<feature type="transmembrane region" description="Helical" evidence="8">
    <location>
        <begin position="425"/>
        <end position="448"/>
    </location>
</feature>
<keyword evidence="3" id="KW-0732">Signal</keyword>